<organism evidence="9 10">
    <name type="scientific">Plakobranchus ocellatus</name>
    <dbReference type="NCBI Taxonomy" id="259542"/>
    <lineage>
        <taxon>Eukaryota</taxon>
        <taxon>Metazoa</taxon>
        <taxon>Spiralia</taxon>
        <taxon>Lophotrochozoa</taxon>
        <taxon>Mollusca</taxon>
        <taxon>Gastropoda</taxon>
        <taxon>Heterobranchia</taxon>
        <taxon>Euthyneura</taxon>
        <taxon>Panpulmonata</taxon>
        <taxon>Sacoglossa</taxon>
        <taxon>Placobranchoidea</taxon>
        <taxon>Plakobranchidae</taxon>
        <taxon>Plakobranchus</taxon>
    </lineage>
</organism>
<evidence type="ECO:0000313" key="9">
    <source>
        <dbReference type="EMBL" id="GFO17728.1"/>
    </source>
</evidence>
<dbReference type="GO" id="GO:0000978">
    <property type="term" value="F:RNA polymerase II cis-regulatory region sequence-specific DNA binding"/>
    <property type="evidence" value="ECO:0007669"/>
    <property type="project" value="TreeGrafter"/>
</dbReference>
<evidence type="ECO:0000256" key="5">
    <source>
        <dbReference type="ARBA" id="ARBA00023163"/>
    </source>
</evidence>
<evidence type="ECO:0000256" key="3">
    <source>
        <dbReference type="ARBA" id="ARBA00023015"/>
    </source>
</evidence>
<evidence type="ECO:0000256" key="7">
    <source>
        <dbReference type="SAM" id="Coils"/>
    </source>
</evidence>
<dbReference type="EMBL" id="BLXT01004871">
    <property type="protein sequence ID" value="GFO17728.1"/>
    <property type="molecule type" value="Genomic_DNA"/>
</dbReference>
<dbReference type="PROSITE" id="PS50217">
    <property type="entry name" value="BZIP"/>
    <property type="match status" value="1"/>
</dbReference>
<accession>A0AAV4BFW4</accession>
<keyword evidence="5" id="KW-0804">Transcription</keyword>
<keyword evidence="6" id="KW-0539">Nucleus</keyword>
<gene>
    <name evidence="9" type="ORF">PoB_004423300</name>
</gene>
<keyword evidence="7" id="KW-0175">Coiled coil</keyword>
<proteinExistence type="inferred from homology"/>
<feature type="coiled-coil region" evidence="7">
    <location>
        <begin position="327"/>
        <end position="361"/>
    </location>
</feature>
<comment type="caution">
    <text evidence="9">The sequence shown here is derived from an EMBL/GenBank/DDBJ whole genome shotgun (WGS) entry which is preliminary data.</text>
</comment>
<dbReference type="PRINTS" id="PR00041">
    <property type="entry name" value="LEUZIPPRCREB"/>
</dbReference>
<sequence length="487" mass="53759">MWTPRRPQGVGSFSEWANFVDTVIWNQPGRAQPVSPEFHSFHNEVTIKEECNTSLSLHDQHFFHQQPQPEEQQPQQLCPYDQVDLLNLQPQQQVYEASQVPAPSQHGYILPVTHQPESVTTVTASYEPPFSLINSSQQQCGQQQNTFKLSPNSSPSPGLHSGYVVVPTSPSVSSISSAKKKIILHNATSSSNSNKRPAVISARPPQPLLHLPRAPSVESDACSGAACNFLQSPAPSSSSYQIDAILNSNIRIQPKPGNEVKVSTGNIQWVATSANSISPQAIPVTAQHGIPNSITTITDEKSLKRAQRIIKNRESACLSRKRKKEYMSSLEERLQQCATDNERLVRENEALRRQVDFLQRENIELKQPKGATSAKKICLMCFALLLTLNLSSFSPFGGPSSENQPASMGIAHRATGRSLLTLTDEMASSDPGSAYKDSNLGSWSRFFDGGNPLKFDHELGLLAQRMNMTHQQLGRMCPMYFNSTESV</sequence>
<reference evidence="9 10" key="1">
    <citation type="journal article" date="2021" name="Elife">
        <title>Chloroplast acquisition without the gene transfer in kleptoplastic sea slugs, Plakobranchus ocellatus.</title>
        <authorList>
            <person name="Maeda T."/>
            <person name="Takahashi S."/>
            <person name="Yoshida T."/>
            <person name="Shimamura S."/>
            <person name="Takaki Y."/>
            <person name="Nagai Y."/>
            <person name="Toyoda A."/>
            <person name="Suzuki Y."/>
            <person name="Arimoto A."/>
            <person name="Ishii H."/>
            <person name="Satoh N."/>
            <person name="Nishiyama T."/>
            <person name="Hasebe M."/>
            <person name="Maruyama T."/>
            <person name="Minagawa J."/>
            <person name="Obokata J."/>
            <person name="Shigenobu S."/>
        </authorList>
    </citation>
    <scope>NUCLEOTIDE SEQUENCE [LARGE SCALE GENOMIC DNA]</scope>
</reference>
<dbReference type="Gene3D" id="1.20.5.170">
    <property type="match status" value="1"/>
</dbReference>
<evidence type="ECO:0000259" key="8">
    <source>
        <dbReference type="PROSITE" id="PS50217"/>
    </source>
</evidence>
<dbReference type="PANTHER" id="PTHR46164">
    <property type="entry name" value="ATF6, ISOFORM C"/>
    <property type="match status" value="1"/>
</dbReference>
<evidence type="ECO:0000256" key="6">
    <source>
        <dbReference type="ARBA" id="ARBA00023242"/>
    </source>
</evidence>
<keyword evidence="3" id="KW-0805">Transcription regulation</keyword>
<dbReference type="Pfam" id="PF00170">
    <property type="entry name" value="bZIP_1"/>
    <property type="match status" value="1"/>
</dbReference>
<protein>
    <submittedName>
        <fullName evidence="9">Cyclic amp-dependent transcription factor atf-6 beta-like</fullName>
    </submittedName>
</protein>
<keyword evidence="10" id="KW-1185">Reference proteome</keyword>
<feature type="domain" description="BZIP" evidence="8">
    <location>
        <begin position="302"/>
        <end position="365"/>
    </location>
</feature>
<dbReference type="InterPro" id="IPR046347">
    <property type="entry name" value="bZIP_sf"/>
</dbReference>
<dbReference type="AlphaFoldDB" id="A0AAV4BFW4"/>
<dbReference type="SMART" id="SM00338">
    <property type="entry name" value="BRLZ"/>
    <property type="match status" value="1"/>
</dbReference>
<evidence type="ECO:0000256" key="1">
    <source>
        <dbReference type="ARBA" id="ARBA00004167"/>
    </source>
</evidence>
<dbReference type="InterPro" id="IPR051882">
    <property type="entry name" value="ATF_bZIP_TF"/>
</dbReference>
<comment type="subcellular location">
    <subcellularLocation>
        <location evidence="1">Membrane</location>
        <topology evidence="1">Single-pass membrane protein</topology>
    </subcellularLocation>
</comment>
<dbReference type="CDD" id="cd14700">
    <property type="entry name" value="bZIP_ATF6"/>
    <property type="match status" value="1"/>
</dbReference>
<dbReference type="InterPro" id="IPR004827">
    <property type="entry name" value="bZIP"/>
</dbReference>
<feature type="non-terminal residue" evidence="9">
    <location>
        <position position="487"/>
    </location>
</feature>
<comment type="similarity">
    <text evidence="2">Belongs to the bZIP family. ATF subfamily.</text>
</comment>
<evidence type="ECO:0000313" key="10">
    <source>
        <dbReference type="Proteomes" id="UP000735302"/>
    </source>
</evidence>
<dbReference type="GO" id="GO:0016020">
    <property type="term" value="C:membrane"/>
    <property type="evidence" value="ECO:0007669"/>
    <property type="project" value="UniProtKB-SubCell"/>
</dbReference>
<evidence type="ECO:0000256" key="4">
    <source>
        <dbReference type="ARBA" id="ARBA00023125"/>
    </source>
</evidence>
<dbReference type="GO" id="GO:0000981">
    <property type="term" value="F:DNA-binding transcription factor activity, RNA polymerase II-specific"/>
    <property type="evidence" value="ECO:0007669"/>
    <property type="project" value="TreeGrafter"/>
</dbReference>
<dbReference type="SUPFAM" id="SSF57959">
    <property type="entry name" value="Leucine zipper domain"/>
    <property type="match status" value="1"/>
</dbReference>
<dbReference type="GO" id="GO:0005634">
    <property type="term" value="C:nucleus"/>
    <property type="evidence" value="ECO:0007669"/>
    <property type="project" value="TreeGrafter"/>
</dbReference>
<evidence type="ECO:0000256" key="2">
    <source>
        <dbReference type="ARBA" id="ARBA00009050"/>
    </source>
</evidence>
<keyword evidence="4" id="KW-0238">DNA-binding</keyword>
<name>A0AAV4BFW4_9GAST</name>
<dbReference type="PANTHER" id="PTHR46164:SF3">
    <property type="entry name" value="ATF6, ISOFORM C"/>
    <property type="match status" value="1"/>
</dbReference>
<dbReference type="Proteomes" id="UP000735302">
    <property type="component" value="Unassembled WGS sequence"/>
</dbReference>
<dbReference type="GO" id="GO:0030968">
    <property type="term" value="P:endoplasmic reticulum unfolded protein response"/>
    <property type="evidence" value="ECO:0007669"/>
    <property type="project" value="TreeGrafter"/>
</dbReference>